<dbReference type="Proteomes" id="UP000736164">
    <property type="component" value="Unassembled WGS sequence"/>
</dbReference>
<dbReference type="PANTHER" id="PTHR21583">
    <property type="entry name" value="ELYS PROTEIN"/>
    <property type="match status" value="1"/>
</dbReference>
<feature type="non-terminal residue" evidence="5">
    <location>
        <position position="1"/>
    </location>
</feature>
<evidence type="ECO:0000313" key="5">
    <source>
        <dbReference type="EMBL" id="MBN3319953.1"/>
    </source>
</evidence>
<feature type="domain" description="ELYS beta-propeller" evidence="4">
    <location>
        <begin position="26"/>
        <end position="417"/>
    </location>
</feature>
<reference evidence="5" key="1">
    <citation type="journal article" date="2021" name="Cell">
        <title>Tracing the genetic footprints of vertebrate landing in non-teleost ray-finned fishes.</title>
        <authorList>
            <person name="Bi X."/>
            <person name="Wang K."/>
            <person name="Yang L."/>
            <person name="Pan H."/>
            <person name="Jiang H."/>
            <person name="Wei Q."/>
            <person name="Fang M."/>
            <person name="Yu H."/>
            <person name="Zhu C."/>
            <person name="Cai Y."/>
            <person name="He Y."/>
            <person name="Gan X."/>
            <person name="Zeng H."/>
            <person name="Yu D."/>
            <person name="Zhu Y."/>
            <person name="Jiang H."/>
            <person name="Qiu Q."/>
            <person name="Yang H."/>
            <person name="Zhang Y.E."/>
            <person name="Wang W."/>
            <person name="Zhu M."/>
            <person name="He S."/>
            <person name="Zhang G."/>
        </authorList>
    </citation>
    <scope>NUCLEOTIDE SEQUENCE</scope>
    <source>
        <strain evidence="5">Allg_001</strain>
    </source>
</reference>
<accession>A0A8J7TE59</accession>
<dbReference type="PANTHER" id="PTHR21583:SF8">
    <property type="entry name" value="PROTEIN ELYS"/>
    <property type="match status" value="1"/>
</dbReference>
<feature type="non-terminal residue" evidence="5">
    <location>
        <position position="875"/>
    </location>
</feature>
<comment type="subcellular location">
    <subcellularLocation>
        <location evidence="1">Nucleus</location>
    </subcellularLocation>
</comment>
<dbReference type="InterPro" id="IPR036322">
    <property type="entry name" value="WD40_repeat_dom_sf"/>
</dbReference>
<evidence type="ECO:0000259" key="3">
    <source>
        <dbReference type="Pfam" id="PF13934"/>
    </source>
</evidence>
<protein>
    <submittedName>
        <fullName evidence="5">ELYS protein</fullName>
    </submittedName>
</protein>
<evidence type="ECO:0000256" key="2">
    <source>
        <dbReference type="ARBA" id="ARBA00023242"/>
    </source>
</evidence>
<dbReference type="GO" id="GO:0005634">
    <property type="term" value="C:nucleus"/>
    <property type="evidence" value="ECO:0007669"/>
    <property type="project" value="UniProtKB-SubCell"/>
</dbReference>
<sequence length="875" mass="100156">MLPSSKLTYSIPFSEAAKHCCTGDLSQVKGSFSKEFPGICWVVCGNNLTVIRVLTGECLSSHDFTDKTVVQVTEFTWRRNWYLLVELLDSNGGSLCCYCLSSSRVLRAISIPRKVSCLIVIDESLLLGCKDEEYLHSVLKCFSGIAVIGTQQGEILLLDLALKNATLFSTEKKMAECEEVLRCEGKIEDNLDVSSLKQKHPCLYLHSQQGAPATSLLFIKPTNQVVAGNSTGQLQFWNLQSLNKECEIQFESGLIPLVSLQFQESFPFHVPRCYLWAVSSESSSCWEKSSIRVNLVKLLFRDFNQSSQVSYQGFLHGSVCHTQTLCDGADLNPCVSWCRLLSCRIISGCDRSIQRNLDYGNLAIFAWEIKKPKLLTFVAVFSLQQWLQKEMPEPLKSNSELEGCSYLNLWLLASRCSHPLPILDTTVFKDLHCCKWNKWNDDMGNGNSIDLLVLSEFFVYSCSNLILKGQNTCQFCSTLNQPTNFCPQEDTLQCLLTRALTNHRIRRIICWMKNLSNEADPDLDDTLCVLSSWVQKMVDHGKKQFLALCFTSCQGHWMYMDHQSLSHVLHLLQFLKNLLTVIQLMRKLPHLVQCLDAVRWDQEYRTMNQYIFLVRLVHWLGLTGLLPKPTGKYIYCSSCHVYFVIKSYFLYCSLSHHWNKEEEDGLLIHGIVSHLNKVYGPIWSKEEQHSELYPPPNLLAVLKLFLLPCIDTVSLQSTFLYFLLDITHFLRCEDNVLTSFTHTFDVPLGFCQQIKGLWFLDHGHISTSLDLLLHPSTVRPWHSWQHSLIIQTLLKEGESLKALHHIHQIQPPIEKPKDLKLYIDVFLHNRCIVEAWALLREIEDPGDDIFKHFLQNCEDLGLFLDLSSLLTLDKV</sequence>
<comment type="caution">
    <text evidence="5">The sequence shown here is derived from an EMBL/GenBank/DDBJ whole genome shotgun (WGS) entry which is preliminary data.</text>
</comment>
<dbReference type="EMBL" id="JAAWVO010048803">
    <property type="protein sequence ID" value="MBN3319953.1"/>
    <property type="molecule type" value="Genomic_DNA"/>
</dbReference>
<dbReference type="Pfam" id="PF16687">
    <property type="entry name" value="ELYS-bb"/>
    <property type="match status" value="1"/>
</dbReference>
<dbReference type="InterPro" id="IPR052620">
    <property type="entry name" value="ELYS/MEL-28_NucAsmblyFactor"/>
</dbReference>
<keyword evidence="6" id="KW-1185">Reference proteome</keyword>
<keyword evidence="2" id="KW-0539">Nucleus</keyword>
<dbReference type="InterPro" id="IPR032040">
    <property type="entry name" value="ELYS-bb"/>
</dbReference>
<dbReference type="Gene3D" id="2.130.10.10">
    <property type="entry name" value="YVTN repeat-like/Quinoprotein amine dehydrogenase"/>
    <property type="match status" value="1"/>
</dbReference>
<organism evidence="5 6">
    <name type="scientific">Atractosteus spatula</name>
    <name type="common">Alligator gar</name>
    <name type="synonym">Lepisosteus spatula</name>
    <dbReference type="NCBI Taxonomy" id="7917"/>
    <lineage>
        <taxon>Eukaryota</taxon>
        <taxon>Metazoa</taxon>
        <taxon>Chordata</taxon>
        <taxon>Craniata</taxon>
        <taxon>Vertebrata</taxon>
        <taxon>Euteleostomi</taxon>
        <taxon>Actinopterygii</taxon>
        <taxon>Neopterygii</taxon>
        <taxon>Holostei</taxon>
        <taxon>Semionotiformes</taxon>
        <taxon>Lepisosteidae</taxon>
        <taxon>Atractosteus</taxon>
    </lineage>
</organism>
<evidence type="ECO:0000256" key="1">
    <source>
        <dbReference type="ARBA" id="ARBA00004123"/>
    </source>
</evidence>
<feature type="domain" description="ELYS-like" evidence="3">
    <location>
        <begin position="679"/>
        <end position="865"/>
    </location>
</feature>
<proteinExistence type="predicted"/>
<dbReference type="InterPro" id="IPR025151">
    <property type="entry name" value="ELYS_dom"/>
</dbReference>
<dbReference type="AlphaFoldDB" id="A0A8J7TE59"/>
<dbReference type="InterPro" id="IPR015943">
    <property type="entry name" value="WD40/YVTN_repeat-like_dom_sf"/>
</dbReference>
<dbReference type="SUPFAM" id="SSF50978">
    <property type="entry name" value="WD40 repeat-like"/>
    <property type="match status" value="1"/>
</dbReference>
<gene>
    <name evidence="5" type="primary">Ahctf1_0</name>
    <name evidence="5" type="ORF">GTO95_0001857</name>
</gene>
<dbReference type="Pfam" id="PF13934">
    <property type="entry name" value="ELYS"/>
    <property type="match status" value="1"/>
</dbReference>
<evidence type="ECO:0000313" key="6">
    <source>
        <dbReference type="Proteomes" id="UP000736164"/>
    </source>
</evidence>
<name>A0A8J7TE59_ATRSP</name>
<evidence type="ECO:0000259" key="4">
    <source>
        <dbReference type="Pfam" id="PF16687"/>
    </source>
</evidence>